<dbReference type="GO" id="GO:0008270">
    <property type="term" value="F:zinc ion binding"/>
    <property type="evidence" value="ECO:0007669"/>
    <property type="project" value="UniProtKB-KW"/>
</dbReference>
<evidence type="ECO:0000256" key="7">
    <source>
        <dbReference type="ARBA" id="ARBA00022723"/>
    </source>
</evidence>
<evidence type="ECO:0000256" key="1">
    <source>
        <dbReference type="ARBA" id="ARBA00000900"/>
    </source>
</evidence>
<dbReference type="InterPro" id="IPR013083">
    <property type="entry name" value="Znf_RING/FYVE/PHD"/>
</dbReference>
<dbReference type="GeneID" id="111453990"/>
<dbReference type="KEGG" id="cmos:111453990"/>
<comment type="pathway">
    <text evidence="3">Protein modification; protein ubiquitination.</text>
</comment>
<keyword evidence="8 14" id="KW-0863">Zinc-finger</keyword>
<dbReference type="PANTHER" id="PTHR14155">
    <property type="entry name" value="RING FINGER DOMAIN-CONTAINING"/>
    <property type="match status" value="1"/>
</dbReference>
<dbReference type="PROSITE" id="PS50089">
    <property type="entry name" value="ZF_RING_2"/>
    <property type="match status" value="1"/>
</dbReference>
<accession>A0A6J1GGH3</accession>
<dbReference type="SUPFAM" id="SSF57850">
    <property type="entry name" value="RING/U-box"/>
    <property type="match status" value="1"/>
</dbReference>
<evidence type="ECO:0000256" key="15">
    <source>
        <dbReference type="SAM" id="Phobius"/>
    </source>
</evidence>
<keyword evidence="17" id="KW-1185">Reference proteome</keyword>
<evidence type="ECO:0000256" key="6">
    <source>
        <dbReference type="ARBA" id="ARBA00022692"/>
    </source>
</evidence>
<evidence type="ECO:0000313" key="17">
    <source>
        <dbReference type="Proteomes" id="UP000504609"/>
    </source>
</evidence>
<evidence type="ECO:0000259" key="16">
    <source>
        <dbReference type="PROSITE" id="PS50089"/>
    </source>
</evidence>
<evidence type="ECO:0000256" key="12">
    <source>
        <dbReference type="ARBA" id="ARBA00023136"/>
    </source>
</evidence>
<dbReference type="Proteomes" id="UP000504609">
    <property type="component" value="Unplaced"/>
</dbReference>
<dbReference type="RefSeq" id="XP_022951013.1">
    <property type="nucleotide sequence ID" value="XM_023095245.1"/>
</dbReference>
<gene>
    <name evidence="18" type="primary">LOC111453990</name>
</gene>
<keyword evidence="5" id="KW-0808">Transferase</keyword>
<dbReference type="Gene3D" id="3.30.40.10">
    <property type="entry name" value="Zinc/RING finger domain, C3HC4 (zinc finger)"/>
    <property type="match status" value="1"/>
</dbReference>
<dbReference type="SMART" id="SM00184">
    <property type="entry name" value="RING"/>
    <property type="match status" value="1"/>
</dbReference>
<dbReference type="FunFam" id="3.30.40.10:FF:000187">
    <property type="entry name" value="E3 ubiquitin-protein ligase ATL6"/>
    <property type="match status" value="1"/>
</dbReference>
<feature type="transmembrane region" description="Helical" evidence="15">
    <location>
        <begin position="94"/>
        <end position="114"/>
    </location>
</feature>
<dbReference type="GO" id="GO:0061630">
    <property type="term" value="F:ubiquitin protein ligase activity"/>
    <property type="evidence" value="ECO:0007669"/>
    <property type="project" value="UniProtKB-EC"/>
</dbReference>
<keyword evidence="9" id="KW-0833">Ubl conjugation pathway</keyword>
<dbReference type="Pfam" id="PF13639">
    <property type="entry name" value="zf-RING_2"/>
    <property type="match status" value="1"/>
</dbReference>
<name>A0A6J1GGH3_CUCMO</name>
<organism evidence="17 18">
    <name type="scientific">Cucurbita moschata</name>
    <name type="common">Winter crookneck squash</name>
    <name type="synonym">Cucurbita pepo var. moschata</name>
    <dbReference type="NCBI Taxonomy" id="3662"/>
    <lineage>
        <taxon>Eukaryota</taxon>
        <taxon>Viridiplantae</taxon>
        <taxon>Streptophyta</taxon>
        <taxon>Embryophyta</taxon>
        <taxon>Tracheophyta</taxon>
        <taxon>Spermatophyta</taxon>
        <taxon>Magnoliopsida</taxon>
        <taxon>eudicotyledons</taxon>
        <taxon>Gunneridae</taxon>
        <taxon>Pentapetalae</taxon>
        <taxon>rosids</taxon>
        <taxon>fabids</taxon>
        <taxon>Cucurbitales</taxon>
        <taxon>Cucurbitaceae</taxon>
        <taxon>Cucurbiteae</taxon>
        <taxon>Cucurbita</taxon>
    </lineage>
</organism>
<comment type="subcellular location">
    <subcellularLocation>
        <location evidence="2">Membrane</location>
        <topology evidence="2">Single-pass membrane protein</topology>
    </subcellularLocation>
</comment>
<evidence type="ECO:0000256" key="13">
    <source>
        <dbReference type="ARBA" id="ARBA00024209"/>
    </source>
</evidence>
<evidence type="ECO:0000313" key="18">
    <source>
        <dbReference type="RefSeq" id="XP_022951013.1"/>
    </source>
</evidence>
<evidence type="ECO:0000256" key="5">
    <source>
        <dbReference type="ARBA" id="ARBA00022679"/>
    </source>
</evidence>
<reference evidence="18" key="1">
    <citation type="submission" date="2025-08" db="UniProtKB">
        <authorList>
            <consortium name="RefSeq"/>
        </authorList>
    </citation>
    <scope>IDENTIFICATION</scope>
    <source>
        <tissue evidence="18">Young leaves</tissue>
    </source>
</reference>
<keyword evidence="7" id="KW-0479">Metal-binding</keyword>
<evidence type="ECO:0000256" key="11">
    <source>
        <dbReference type="ARBA" id="ARBA00022989"/>
    </source>
</evidence>
<proteinExistence type="inferred from homology"/>
<dbReference type="AlphaFoldDB" id="A0A6J1GGH3"/>
<evidence type="ECO:0000256" key="9">
    <source>
        <dbReference type="ARBA" id="ARBA00022786"/>
    </source>
</evidence>
<dbReference type="CDD" id="cd16461">
    <property type="entry name" value="RING-H2_EL5-like"/>
    <property type="match status" value="1"/>
</dbReference>
<feature type="domain" description="RING-type" evidence="16">
    <location>
        <begin position="175"/>
        <end position="217"/>
    </location>
</feature>
<evidence type="ECO:0000256" key="3">
    <source>
        <dbReference type="ARBA" id="ARBA00004906"/>
    </source>
</evidence>
<evidence type="ECO:0000256" key="10">
    <source>
        <dbReference type="ARBA" id="ARBA00022833"/>
    </source>
</evidence>
<dbReference type="EC" id="2.3.2.27" evidence="4"/>
<evidence type="ECO:0000256" key="8">
    <source>
        <dbReference type="ARBA" id="ARBA00022771"/>
    </source>
</evidence>
<dbReference type="PANTHER" id="PTHR14155:SF583">
    <property type="entry name" value="RING-TYPE DOMAIN-CONTAINING PROTEIN"/>
    <property type="match status" value="1"/>
</dbReference>
<protein>
    <recommendedName>
        <fullName evidence="4">RING-type E3 ubiquitin transferase</fullName>
        <ecNumber evidence="4">2.3.2.27</ecNumber>
    </recommendedName>
</protein>
<sequence length="421" mass="45731">MSVSQTHFRLSSATISFLCFNHSSFSPTNSFLPLFLLPYPDMLSPALNHVAAAFLFYSILLADVSSLATAQSGQPTVPSPPDLYPFKQTISKRMAIVLIVLVCFFIVIAVLSVYTRQCTDQHFGGRLLLSTAQTATNARSRTAARGLDADVIATFPTFLYANVKGLKIGNGSLECAVCLSEFEDDATLRLLPKCSHVFHADCIDAWLVSHSTCPVCRASLVPKPGDVSFAALLNSDLGIDRSGPVIGSESGQVIVRIPEGNQGQEVSLINPNEGLNQNGPIRSRSTGWRLSGLFPRSHSTGHSLIGRGGDYQRFTLRLPEEVRSELLNWNLNRARSCVALPREQSSRQGYRSEVGKNGFLGNRSRSGWVEWRRTLLPATPLLGREGSRKDVIVNGDGSGRPFSRLPGDVDGEVKVNDNVGG</sequence>
<keyword evidence="10" id="KW-0862">Zinc</keyword>
<evidence type="ECO:0000256" key="4">
    <source>
        <dbReference type="ARBA" id="ARBA00012483"/>
    </source>
</evidence>
<comment type="similarity">
    <text evidence="13">Belongs to the RING-type zinc finger family. ATL subfamily.</text>
</comment>
<keyword evidence="11 15" id="KW-1133">Transmembrane helix</keyword>
<dbReference type="GO" id="GO:0016020">
    <property type="term" value="C:membrane"/>
    <property type="evidence" value="ECO:0007669"/>
    <property type="project" value="UniProtKB-SubCell"/>
</dbReference>
<evidence type="ECO:0000256" key="14">
    <source>
        <dbReference type="PROSITE-ProRule" id="PRU00175"/>
    </source>
</evidence>
<dbReference type="InterPro" id="IPR053238">
    <property type="entry name" value="RING-H2_zinc_finger"/>
</dbReference>
<keyword evidence="12 15" id="KW-0472">Membrane</keyword>
<evidence type="ECO:0000256" key="2">
    <source>
        <dbReference type="ARBA" id="ARBA00004167"/>
    </source>
</evidence>
<dbReference type="InterPro" id="IPR001841">
    <property type="entry name" value="Znf_RING"/>
</dbReference>
<comment type="catalytic activity">
    <reaction evidence="1">
        <text>S-ubiquitinyl-[E2 ubiquitin-conjugating enzyme]-L-cysteine + [acceptor protein]-L-lysine = [E2 ubiquitin-conjugating enzyme]-L-cysteine + N(6)-ubiquitinyl-[acceptor protein]-L-lysine.</text>
        <dbReference type="EC" id="2.3.2.27"/>
    </reaction>
</comment>
<keyword evidence="6 15" id="KW-0812">Transmembrane</keyword>